<dbReference type="GO" id="GO:0003725">
    <property type="term" value="F:double-stranded RNA binding"/>
    <property type="evidence" value="ECO:0007669"/>
    <property type="project" value="InterPro"/>
</dbReference>
<keyword evidence="4" id="KW-0067">ATP-binding</keyword>
<dbReference type="PANTHER" id="PTHR17490">
    <property type="entry name" value="SUA5"/>
    <property type="match status" value="1"/>
</dbReference>
<proteinExistence type="predicted"/>
<keyword evidence="2" id="KW-0808">Transferase</keyword>
<name>A0A9K3L921_9STRA</name>
<evidence type="ECO:0000313" key="7">
    <source>
        <dbReference type="EMBL" id="KAG7358040.1"/>
    </source>
</evidence>
<keyword evidence="1" id="KW-0819">tRNA processing</keyword>
<dbReference type="GO" id="GO:0006450">
    <property type="term" value="P:regulation of translational fidelity"/>
    <property type="evidence" value="ECO:0007669"/>
    <property type="project" value="TreeGrafter"/>
</dbReference>
<reference evidence="7" key="1">
    <citation type="journal article" date="2021" name="Sci. Rep.">
        <title>Diploid genomic architecture of Nitzschia inconspicua, an elite biomass production diatom.</title>
        <authorList>
            <person name="Oliver A."/>
            <person name="Podell S."/>
            <person name="Pinowska A."/>
            <person name="Traller J.C."/>
            <person name="Smith S.R."/>
            <person name="McClure R."/>
            <person name="Beliaev A."/>
            <person name="Bohutskyi P."/>
            <person name="Hill E.A."/>
            <person name="Rabines A."/>
            <person name="Zheng H."/>
            <person name="Allen L.Z."/>
            <person name="Kuo A."/>
            <person name="Grigoriev I.V."/>
            <person name="Allen A.E."/>
            <person name="Hazlebeck D."/>
            <person name="Allen E.E."/>
        </authorList>
    </citation>
    <scope>NUCLEOTIDE SEQUENCE</scope>
    <source>
        <strain evidence="7">Hildebrandi</strain>
    </source>
</reference>
<dbReference type="Pfam" id="PF01300">
    <property type="entry name" value="Sua5_yciO_yrdC"/>
    <property type="match status" value="1"/>
</dbReference>
<feature type="domain" description="YrdC-like" evidence="6">
    <location>
        <begin position="78"/>
        <end position="318"/>
    </location>
</feature>
<dbReference type="InterPro" id="IPR005145">
    <property type="entry name" value="Sua5_C"/>
</dbReference>
<evidence type="ECO:0000256" key="1">
    <source>
        <dbReference type="ARBA" id="ARBA00022694"/>
    </source>
</evidence>
<dbReference type="GO" id="GO:0005737">
    <property type="term" value="C:cytoplasm"/>
    <property type="evidence" value="ECO:0007669"/>
    <property type="project" value="TreeGrafter"/>
</dbReference>
<accession>A0A9K3L921</accession>
<evidence type="ECO:0000256" key="2">
    <source>
        <dbReference type="ARBA" id="ARBA00022695"/>
    </source>
</evidence>
<keyword evidence="8" id="KW-1185">Reference proteome</keyword>
<keyword evidence="3" id="KW-0547">Nucleotide-binding</keyword>
<dbReference type="Pfam" id="PF03481">
    <property type="entry name" value="Sua5_C"/>
    <property type="match status" value="1"/>
</dbReference>
<organism evidence="7 8">
    <name type="scientific">Nitzschia inconspicua</name>
    <dbReference type="NCBI Taxonomy" id="303405"/>
    <lineage>
        <taxon>Eukaryota</taxon>
        <taxon>Sar</taxon>
        <taxon>Stramenopiles</taxon>
        <taxon>Ochrophyta</taxon>
        <taxon>Bacillariophyta</taxon>
        <taxon>Bacillariophyceae</taxon>
        <taxon>Bacillariophycidae</taxon>
        <taxon>Bacillariales</taxon>
        <taxon>Bacillariaceae</taxon>
        <taxon>Nitzschia</taxon>
    </lineage>
</organism>
<dbReference type="GO" id="GO:0008033">
    <property type="term" value="P:tRNA processing"/>
    <property type="evidence" value="ECO:0007669"/>
    <property type="project" value="UniProtKB-KW"/>
</dbReference>
<dbReference type="PROSITE" id="PS51163">
    <property type="entry name" value="YRDC"/>
    <property type="match status" value="1"/>
</dbReference>
<evidence type="ECO:0000256" key="3">
    <source>
        <dbReference type="ARBA" id="ARBA00022741"/>
    </source>
</evidence>
<evidence type="ECO:0000256" key="5">
    <source>
        <dbReference type="SAM" id="MobiDB-lite"/>
    </source>
</evidence>
<dbReference type="OrthoDB" id="412787at2759"/>
<feature type="compositionally biased region" description="Low complexity" evidence="5">
    <location>
        <begin position="160"/>
        <end position="172"/>
    </location>
</feature>
<dbReference type="GO" id="GO:0016779">
    <property type="term" value="F:nucleotidyltransferase activity"/>
    <property type="evidence" value="ECO:0007669"/>
    <property type="project" value="UniProtKB-KW"/>
</dbReference>
<comment type="caution">
    <text evidence="7">The sequence shown here is derived from an EMBL/GenBank/DDBJ whole genome shotgun (WGS) entry which is preliminary data.</text>
</comment>
<dbReference type="PANTHER" id="PTHR17490:SF16">
    <property type="entry name" value="THREONYLCARBAMOYL-AMP SYNTHASE"/>
    <property type="match status" value="1"/>
</dbReference>
<dbReference type="EMBL" id="JAGRRH010000014">
    <property type="protein sequence ID" value="KAG7358040.1"/>
    <property type="molecule type" value="Genomic_DNA"/>
</dbReference>
<evidence type="ECO:0000313" key="8">
    <source>
        <dbReference type="Proteomes" id="UP000693970"/>
    </source>
</evidence>
<feature type="region of interest" description="Disordered" evidence="5">
    <location>
        <begin position="1"/>
        <end position="49"/>
    </location>
</feature>
<feature type="compositionally biased region" description="Polar residues" evidence="5">
    <location>
        <begin position="1"/>
        <end position="21"/>
    </location>
</feature>
<dbReference type="AlphaFoldDB" id="A0A9K3L921"/>
<sequence length="497" mass="54113">MTMKSTTPSDGFMATSISTDATNDDPPKSTPQHISNDDDDDNNNNNNNKISIQQQQYPPLNGNHHHTNQPTNARIVHPSMVSECGERLRNGDLVAFPTETVYGLGCNALNEQAVLKVFHAKERPLTDPLISHVADPQTAYQLWHATAIATATSNSQTTKSSSSSSLSSSSSSSSSWEARAIHALTQRFWPGPLTLVAKAADHVPSIVMAGTGFCACRSPSHPLAIRLIQAAQVPIAAPSANKFGHVSPTTAQHVWDDLLYENVWILKDNEDPEESGPTIATTKTAETSCEIGVESSVAKIEMINSRRGQITLLRQGAVSVSEIAECLHTAGLTDDTFTVISNTKKATDETVSNVAPGQTIRHYSPNVPSYMISRSLFSFQNNNLDQQQVQSRLSTAVVIDFGGLLQEWQSYCLEYQDLSPTRHSGEATQRVFQVLRWAEQVDDATSIFFPEIDTNEGDDDDDDDTTSTDDALTLALKDRLTRAASGVVLHSLDSLDF</sequence>
<evidence type="ECO:0000256" key="4">
    <source>
        <dbReference type="ARBA" id="ARBA00022840"/>
    </source>
</evidence>
<dbReference type="GO" id="GO:0005524">
    <property type="term" value="F:ATP binding"/>
    <property type="evidence" value="ECO:0007669"/>
    <property type="project" value="UniProtKB-KW"/>
</dbReference>
<protein>
    <submittedName>
        <fullName evidence="7">Translation factor SUA5</fullName>
    </submittedName>
</protein>
<dbReference type="InterPro" id="IPR050156">
    <property type="entry name" value="TC-AMP_synthase_SUA5"/>
</dbReference>
<evidence type="ECO:0000259" key="6">
    <source>
        <dbReference type="PROSITE" id="PS51163"/>
    </source>
</evidence>
<feature type="region of interest" description="Disordered" evidence="5">
    <location>
        <begin position="153"/>
        <end position="172"/>
    </location>
</feature>
<dbReference type="Proteomes" id="UP000693970">
    <property type="component" value="Unassembled WGS sequence"/>
</dbReference>
<dbReference type="GO" id="GO:0000049">
    <property type="term" value="F:tRNA binding"/>
    <property type="evidence" value="ECO:0007669"/>
    <property type="project" value="TreeGrafter"/>
</dbReference>
<keyword evidence="2" id="KW-0548">Nucleotidyltransferase</keyword>
<reference evidence="7" key="2">
    <citation type="submission" date="2021-04" db="EMBL/GenBank/DDBJ databases">
        <authorList>
            <person name="Podell S."/>
        </authorList>
    </citation>
    <scope>NUCLEOTIDE SEQUENCE</scope>
    <source>
        <strain evidence="7">Hildebrandi</strain>
    </source>
</reference>
<dbReference type="InterPro" id="IPR006070">
    <property type="entry name" value="Sua5-like_dom"/>
</dbReference>
<gene>
    <name evidence="7" type="ORF">IV203_014627</name>
</gene>